<keyword evidence="5 8" id="KW-0963">Cytoplasm</keyword>
<comment type="similarity">
    <text evidence="2 8">Belongs to the PhoU family.</text>
</comment>
<name>A0A6N4SWP2_CYTH3</name>
<evidence type="ECO:0000313" key="11">
    <source>
        <dbReference type="Proteomes" id="UP000001822"/>
    </source>
</evidence>
<feature type="domain" description="PhoU" evidence="9">
    <location>
        <begin position="16"/>
        <end position="101"/>
    </location>
</feature>
<dbReference type="KEGG" id="chu:CHU_3822"/>
<dbReference type="PIRSF" id="PIRSF003107">
    <property type="entry name" value="PhoU"/>
    <property type="match status" value="1"/>
</dbReference>
<dbReference type="PANTHER" id="PTHR42930:SF3">
    <property type="entry name" value="PHOSPHATE-SPECIFIC TRANSPORT SYSTEM ACCESSORY PROTEIN PHOU"/>
    <property type="match status" value="1"/>
</dbReference>
<proteinExistence type="inferred from homology"/>
<keyword evidence="11" id="KW-1185">Reference proteome</keyword>
<dbReference type="EMBL" id="CP000383">
    <property type="protein sequence ID" value="ABG61054.1"/>
    <property type="molecule type" value="Genomic_DNA"/>
</dbReference>
<evidence type="ECO:0000256" key="8">
    <source>
        <dbReference type="PIRNR" id="PIRNR003107"/>
    </source>
</evidence>
<evidence type="ECO:0000256" key="6">
    <source>
        <dbReference type="ARBA" id="ARBA00022592"/>
    </source>
</evidence>
<dbReference type="RefSeq" id="WP_011587159.1">
    <property type="nucleotide sequence ID" value="NC_008255.1"/>
</dbReference>
<keyword evidence="6 8" id="KW-0592">Phosphate transport</keyword>
<comment type="subunit">
    <text evidence="3 8">Homodimer.</text>
</comment>
<dbReference type="FunFam" id="1.20.58.220:FF:000004">
    <property type="entry name" value="Phosphate-specific transport system accessory protein PhoU"/>
    <property type="match status" value="1"/>
</dbReference>
<dbReference type="Pfam" id="PF01895">
    <property type="entry name" value="PhoU"/>
    <property type="match status" value="2"/>
</dbReference>
<evidence type="ECO:0000256" key="1">
    <source>
        <dbReference type="ARBA" id="ARBA00004496"/>
    </source>
</evidence>
<dbReference type="GO" id="GO:0006817">
    <property type="term" value="P:phosphate ion transport"/>
    <property type="evidence" value="ECO:0007669"/>
    <property type="project" value="UniProtKB-KW"/>
</dbReference>
<evidence type="ECO:0000256" key="2">
    <source>
        <dbReference type="ARBA" id="ARBA00008107"/>
    </source>
</evidence>
<feature type="domain" description="PhoU" evidence="9">
    <location>
        <begin position="121"/>
        <end position="207"/>
    </location>
</feature>
<dbReference type="AlphaFoldDB" id="A0A6N4SWP2"/>
<dbReference type="Gene3D" id="1.20.58.220">
    <property type="entry name" value="Phosphate transport system protein phou homolog 2, domain 2"/>
    <property type="match status" value="1"/>
</dbReference>
<dbReference type="InterPro" id="IPR026022">
    <property type="entry name" value="PhoU_dom"/>
</dbReference>
<dbReference type="OrthoDB" id="9814256at2"/>
<comment type="subcellular location">
    <subcellularLocation>
        <location evidence="1 8">Cytoplasm</location>
    </subcellularLocation>
</comment>
<comment type="function">
    <text evidence="7 8">Plays a role in the regulation of phosphate uptake.</text>
</comment>
<evidence type="ECO:0000256" key="3">
    <source>
        <dbReference type="ARBA" id="ARBA00011738"/>
    </source>
</evidence>
<dbReference type="InterPro" id="IPR028366">
    <property type="entry name" value="PhoU"/>
</dbReference>
<protein>
    <recommendedName>
        <fullName evidence="8">Phosphate-specific transport system accessory protein PhoU</fullName>
    </recommendedName>
</protein>
<organism evidence="10 11">
    <name type="scientific">Cytophaga hutchinsonii (strain ATCC 33406 / DSM 1761 / CIP 103989 / NBRC 15051 / NCIMB 9469 / D465)</name>
    <dbReference type="NCBI Taxonomy" id="269798"/>
    <lineage>
        <taxon>Bacteria</taxon>
        <taxon>Pseudomonadati</taxon>
        <taxon>Bacteroidota</taxon>
        <taxon>Cytophagia</taxon>
        <taxon>Cytophagales</taxon>
        <taxon>Cytophagaceae</taxon>
        <taxon>Cytophaga</taxon>
    </lineage>
</organism>
<sequence length="223" mass="25721">MNLLETELGELKSELIDMTHLVKEQMEKSITAFYTFDHDLAKEVMKNEKRVNGSELKIDSRCEHILALFNPVAIDLRFVVASLKMVSDLERIGDNAEGVCKFLLMSEKPFDPVLIEKMRFKEMTSIVLEMLNTLCESFETDNTKLARTVFSKDEILDEINSNANNVLAEYISGNQDREKVLQAVYLLSMIRKTERVGDYITNISEEIIFYVKAKVLKHKKNKE</sequence>
<dbReference type="GO" id="GO:0030643">
    <property type="term" value="P:intracellular phosphate ion homeostasis"/>
    <property type="evidence" value="ECO:0007669"/>
    <property type="project" value="InterPro"/>
</dbReference>
<evidence type="ECO:0000256" key="7">
    <source>
        <dbReference type="ARBA" id="ARBA00056181"/>
    </source>
</evidence>
<accession>A0A6N4SWP2</accession>
<dbReference type="NCBIfam" id="TIGR02135">
    <property type="entry name" value="phoU_full"/>
    <property type="match status" value="1"/>
</dbReference>
<dbReference type="PANTHER" id="PTHR42930">
    <property type="entry name" value="PHOSPHATE-SPECIFIC TRANSPORT SYSTEM ACCESSORY PROTEIN PHOU"/>
    <property type="match status" value="1"/>
</dbReference>
<dbReference type="InterPro" id="IPR038078">
    <property type="entry name" value="PhoU-like_sf"/>
</dbReference>
<evidence type="ECO:0000256" key="4">
    <source>
        <dbReference type="ARBA" id="ARBA00022448"/>
    </source>
</evidence>
<evidence type="ECO:0000259" key="9">
    <source>
        <dbReference type="Pfam" id="PF01895"/>
    </source>
</evidence>
<dbReference type="GO" id="GO:0005737">
    <property type="term" value="C:cytoplasm"/>
    <property type="evidence" value="ECO:0007669"/>
    <property type="project" value="UniProtKB-SubCell"/>
</dbReference>
<dbReference type="SUPFAM" id="SSF109755">
    <property type="entry name" value="PhoU-like"/>
    <property type="match status" value="1"/>
</dbReference>
<keyword evidence="4 8" id="KW-0813">Transport</keyword>
<evidence type="ECO:0000313" key="10">
    <source>
        <dbReference type="EMBL" id="ABG61054.1"/>
    </source>
</evidence>
<dbReference type="GO" id="GO:0045936">
    <property type="term" value="P:negative regulation of phosphate metabolic process"/>
    <property type="evidence" value="ECO:0007669"/>
    <property type="project" value="InterPro"/>
</dbReference>
<evidence type="ECO:0000256" key="5">
    <source>
        <dbReference type="ARBA" id="ARBA00022490"/>
    </source>
</evidence>
<reference evidence="10 11" key="1">
    <citation type="journal article" date="2007" name="Appl. Environ. Microbiol.">
        <title>Genome sequence of the cellulolytic gliding bacterium Cytophaga hutchinsonii.</title>
        <authorList>
            <person name="Xie G."/>
            <person name="Bruce D.C."/>
            <person name="Challacombe J.F."/>
            <person name="Chertkov O."/>
            <person name="Detter J.C."/>
            <person name="Gilna P."/>
            <person name="Han C.S."/>
            <person name="Lucas S."/>
            <person name="Misra M."/>
            <person name="Myers G.L."/>
            <person name="Richardson P."/>
            <person name="Tapia R."/>
            <person name="Thayer N."/>
            <person name="Thompson L.S."/>
            <person name="Brettin T.S."/>
            <person name="Henrissat B."/>
            <person name="Wilson D.B."/>
            <person name="McBride M.J."/>
        </authorList>
    </citation>
    <scope>NUCLEOTIDE SEQUENCE [LARGE SCALE GENOMIC DNA]</scope>
    <source>
        <strain evidence="11">ATCC 33406 / DSM 1761 / CIP 103989 / NBRC 15051 / NCIMB 9469 / D465</strain>
    </source>
</reference>
<dbReference type="Proteomes" id="UP000001822">
    <property type="component" value="Chromosome"/>
</dbReference>
<gene>
    <name evidence="10" type="primary">phoU</name>
    <name evidence="10" type="ordered locus">CHU_3822</name>
</gene>